<dbReference type="GO" id="GO:0061630">
    <property type="term" value="F:ubiquitin protein ligase activity"/>
    <property type="evidence" value="ECO:0007669"/>
    <property type="project" value="UniProtKB-EC"/>
</dbReference>
<dbReference type="Pfam" id="PF01485">
    <property type="entry name" value="IBR"/>
    <property type="match status" value="1"/>
</dbReference>
<keyword evidence="17" id="KW-1185">Reference proteome</keyword>
<comment type="similarity">
    <text evidence="5">Belongs to the RBR family. Ariadne subfamily.</text>
</comment>
<evidence type="ECO:0000256" key="2">
    <source>
        <dbReference type="ARBA" id="ARBA00001947"/>
    </source>
</evidence>
<evidence type="ECO:0000256" key="1">
    <source>
        <dbReference type="ARBA" id="ARBA00001798"/>
    </source>
</evidence>
<protein>
    <recommendedName>
        <fullName evidence="6">RBR-type E3 ubiquitin transferase</fullName>
        <ecNumber evidence="6">2.3.2.31</ecNumber>
    </recommendedName>
</protein>
<comment type="cofactor">
    <cofactor evidence="2">
        <name>Zn(2+)</name>
        <dbReference type="ChEBI" id="CHEBI:29105"/>
    </cofactor>
</comment>
<dbReference type="InterPro" id="IPR002867">
    <property type="entry name" value="IBR_dom"/>
</dbReference>
<evidence type="ECO:0000256" key="9">
    <source>
        <dbReference type="ARBA" id="ARBA00022737"/>
    </source>
</evidence>
<dbReference type="PROSITE" id="PS50089">
    <property type="entry name" value="ZF_RING_2"/>
    <property type="match status" value="1"/>
</dbReference>
<organism evidence="16 17">
    <name type="scientific">Cardamine amara subsp. amara</name>
    <dbReference type="NCBI Taxonomy" id="228776"/>
    <lineage>
        <taxon>Eukaryota</taxon>
        <taxon>Viridiplantae</taxon>
        <taxon>Streptophyta</taxon>
        <taxon>Embryophyta</taxon>
        <taxon>Tracheophyta</taxon>
        <taxon>Spermatophyta</taxon>
        <taxon>Magnoliopsida</taxon>
        <taxon>eudicotyledons</taxon>
        <taxon>Gunneridae</taxon>
        <taxon>Pentapetalae</taxon>
        <taxon>rosids</taxon>
        <taxon>malvids</taxon>
        <taxon>Brassicales</taxon>
        <taxon>Brassicaceae</taxon>
        <taxon>Cardamineae</taxon>
        <taxon>Cardamine</taxon>
    </lineage>
</organism>
<dbReference type="EMBL" id="JBANAX010000399">
    <property type="protein sequence ID" value="KAL1210197.1"/>
    <property type="molecule type" value="Genomic_DNA"/>
</dbReference>
<keyword evidence="9" id="KW-0677">Repeat</keyword>
<accession>A0ABD1ATY4</accession>
<dbReference type="SUPFAM" id="SSF57850">
    <property type="entry name" value="RING/U-box"/>
    <property type="match status" value="3"/>
</dbReference>
<dbReference type="CDD" id="cd23141">
    <property type="entry name" value="RING-HC_ARI6-like"/>
    <property type="match status" value="1"/>
</dbReference>
<gene>
    <name evidence="16" type="ORF">V5N11_006050</name>
</gene>
<dbReference type="InterPro" id="IPR001841">
    <property type="entry name" value="Znf_RING"/>
</dbReference>
<evidence type="ECO:0000256" key="8">
    <source>
        <dbReference type="ARBA" id="ARBA00022723"/>
    </source>
</evidence>
<comment type="pathway">
    <text evidence="4">Protein modification; protein ubiquitination.</text>
</comment>
<dbReference type="InterPro" id="IPR054694">
    <property type="entry name" value="Parkin-like_IBR"/>
</dbReference>
<sequence length="541" mass="62483">MYYSDDDIIDISSGEEDDYIDDDGEDLRLAKEDELNDDDNYELAELVMKRSQETYVVLKEEDIHKQQRDDIERVSTVLSLSRAEAIVVLLHYHWSVDKVQDEWFEDEERIRKTIGILKEPVVNISGREVNIECGICFDSYSRKKIATVSCGHPYCYTCWTGYITTKINDGPGCLRVKCPKPSCSAAVGQDIIDTVIKKKSCRKKYYGYFLRSYVEDGKKIKWCPSPGCEYAIDFGVGSGIGSSCYDVSCLCSHSFCWNCTEDAHRPVDCETVSKWTLKNKDESKNTNWIIAMTKPCPKCKRPIEKNRGCSHMRCSPPCSFCFCWLCLVDLKGHTTCHRFKKGNEADTKRERAKNAIDRYTHYYERWAFNQSSGLKAMKDLEKWQSGQLKKLTEKQKTSETQLQFTVDAWLQIIECRRVLKWTYAYGYCLPDNEEAKRNFFEYLQGEAESVLERLHYCVETELSQFIFEDSPTISIFDCFRMKLTGLTTVTKTYFENLVKALENGLADVAYNEATSTTTSNYSTNKRKLLPTGVSSIKRKRR</sequence>
<dbReference type="EC" id="2.3.2.31" evidence="6"/>
<dbReference type="Gene3D" id="3.30.40.10">
    <property type="entry name" value="Zinc/RING finger domain, C3HC4 (zinc finger)"/>
    <property type="match status" value="1"/>
</dbReference>
<comment type="catalytic activity">
    <reaction evidence="1">
        <text>[E2 ubiquitin-conjugating enzyme]-S-ubiquitinyl-L-cysteine + [acceptor protein]-L-lysine = [E2 ubiquitin-conjugating enzyme]-L-cysteine + [acceptor protein]-N(6)-ubiquitinyl-L-lysine.</text>
        <dbReference type="EC" id="2.3.2.31"/>
    </reaction>
</comment>
<evidence type="ECO:0000256" key="12">
    <source>
        <dbReference type="ARBA" id="ARBA00022833"/>
    </source>
</evidence>
<evidence type="ECO:0000313" key="16">
    <source>
        <dbReference type="EMBL" id="KAL1210197.1"/>
    </source>
</evidence>
<proteinExistence type="inferred from homology"/>
<evidence type="ECO:0000256" key="4">
    <source>
        <dbReference type="ARBA" id="ARBA00004906"/>
    </source>
</evidence>
<dbReference type="SMART" id="SM00647">
    <property type="entry name" value="IBR"/>
    <property type="match status" value="2"/>
</dbReference>
<feature type="domain" description="RING-type" evidence="15">
    <location>
        <begin position="129"/>
        <end position="340"/>
    </location>
</feature>
<evidence type="ECO:0000256" key="7">
    <source>
        <dbReference type="ARBA" id="ARBA00022679"/>
    </source>
</evidence>
<keyword evidence="7" id="KW-0808">Transferase</keyword>
<comment type="caution">
    <text evidence="16">The sequence shown here is derived from an EMBL/GenBank/DDBJ whole genome shotgun (WGS) entry which is preliminary data.</text>
</comment>
<dbReference type="FunFam" id="3.30.40.10:FF:000019">
    <property type="entry name" value="RBR-type E3 ubiquitin transferase"/>
    <property type="match status" value="1"/>
</dbReference>
<keyword evidence="11" id="KW-0833">Ubl conjugation pathway</keyword>
<dbReference type="PANTHER" id="PTHR11685">
    <property type="entry name" value="RBR FAMILY RING FINGER AND IBR DOMAIN-CONTAINING"/>
    <property type="match status" value="1"/>
</dbReference>
<name>A0ABD1ATY4_CARAN</name>
<feature type="domain" description="RING-type" evidence="14">
    <location>
        <begin position="133"/>
        <end position="179"/>
    </location>
</feature>
<evidence type="ECO:0000256" key="6">
    <source>
        <dbReference type="ARBA" id="ARBA00012251"/>
    </source>
</evidence>
<evidence type="ECO:0000313" key="17">
    <source>
        <dbReference type="Proteomes" id="UP001558713"/>
    </source>
</evidence>
<dbReference type="FunFam" id="1.20.120.1750:FF:000027">
    <property type="entry name" value="RBR-type E3 ubiquitin transferase"/>
    <property type="match status" value="1"/>
</dbReference>
<dbReference type="InterPro" id="IPR013083">
    <property type="entry name" value="Znf_RING/FYVE/PHD"/>
</dbReference>
<evidence type="ECO:0000259" key="15">
    <source>
        <dbReference type="PROSITE" id="PS51873"/>
    </source>
</evidence>
<dbReference type="Pfam" id="PF22605">
    <property type="entry name" value="IBR_2"/>
    <property type="match status" value="1"/>
</dbReference>
<evidence type="ECO:0000256" key="3">
    <source>
        <dbReference type="ARBA" id="ARBA00003976"/>
    </source>
</evidence>
<dbReference type="Pfam" id="PF21235">
    <property type="entry name" value="UBA_ARI1"/>
    <property type="match status" value="1"/>
</dbReference>
<dbReference type="CDD" id="cd20346">
    <property type="entry name" value="BRcat_RBR_ANKIB1"/>
    <property type="match status" value="1"/>
</dbReference>
<evidence type="ECO:0000256" key="13">
    <source>
        <dbReference type="PROSITE-ProRule" id="PRU00175"/>
    </source>
</evidence>
<keyword evidence="10 13" id="KW-0863">Zinc-finger</keyword>
<dbReference type="PROSITE" id="PS51873">
    <property type="entry name" value="TRIAD"/>
    <property type="match status" value="1"/>
</dbReference>
<comment type="function">
    <text evidence="3">Might act as an E3 ubiquitin-protein ligase, or as part of E3 complex, which accepts ubiquitin from specific E2 ubiquitin-conjugating enzymes and then transfers it to substrates.</text>
</comment>
<evidence type="ECO:0000256" key="10">
    <source>
        <dbReference type="ARBA" id="ARBA00022771"/>
    </source>
</evidence>
<evidence type="ECO:0000256" key="5">
    <source>
        <dbReference type="ARBA" id="ARBA00005884"/>
    </source>
</evidence>
<keyword evidence="12" id="KW-0862">Zinc</keyword>
<dbReference type="InterPro" id="IPR048962">
    <property type="entry name" value="ARIH1-like_UBL"/>
</dbReference>
<evidence type="ECO:0000259" key="14">
    <source>
        <dbReference type="PROSITE" id="PS50089"/>
    </source>
</evidence>
<dbReference type="GO" id="GO:0008270">
    <property type="term" value="F:zinc ion binding"/>
    <property type="evidence" value="ECO:0007669"/>
    <property type="project" value="UniProtKB-KW"/>
</dbReference>
<dbReference type="InterPro" id="IPR044066">
    <property type="entry name" value="TRIAD_supradom"/>
</dbReference>
<dbReference type="AlphaFoldDB" id="A0ABD1ATY4"/>
<dbReference type="Proteomes" id="UP001558713">
    <property type="component" value="Unassembled WGS sequence"/>
</dbReference>
<reference evidence="16 17" key="1">
    <citation type="submission" date="2024-04" db="EMBL/GenBank/DDBJ databases">
        <title>Genome assembly C_amara_ONT_v2.</title>
        <authorList>
            <person name="Yant L."/>
            <person name="Moore C."/>
            <person name="Slenker M."/>
        </authorList>
    </citation>
    <scope>NUCLEOTIDE SEQUENCE [LARGE SCALE GENOMIC DNA]</scope>
    <source>
        <tissue evidence="16">Leaf</tissue>
    </source>
</reference>
<dbReference type="InterPro" id="IPR031127">
    <property type="entry name" value="E3_UB_ligase_RBR"/>
</dbReference>
<dbReference type="Gene3D" id="1.20.120.1750">
    <property type="match status" value="1"/>
</dbReference>
<evidence type="ECO:0000256" key="11">
    <source>
        <dbReference type="ARBA" id="ARBA00022786"/>
    </source>
</evidence>
<keyword evidence="8" id="KW-0479">Metal-binding</keyword>